<dbReference type="PANTHER" id="PTHR42781">
    <property type="entry name" value="SPERMIDINE/PUTRESCINE IMPORT ATP-BINDING PROTEIN POTA"/>
    <property type="match status" value="1"/>
</dbReference>
<dbReference type="GO" id="GO:0005524">
    <property type="term" value="F:ATP binding"/>
    <property type="evidence" value="ECO:0007669"/>
    <property type="project" value="UniProtKB-KW"/>
</dbReference>
<accession>A0A220U1I2</accession>
<feature type="domain" description="ABC transporter" evidence="4">
    <location>
        <begin position="1"/>
        <end position="210"/>
    </location>
</feature>
<evidence type="ECO:0000259" key="4">
    <source>
        <dbReference type="PROSITE" id="PS50893"/>
    </source>
</evidence>
<gene>
    <name evidence="5" type="ORF">CFK37_06260</name>
</gene>
<dbReference type="SMART" id="SM00382">
    <property type="entry name" value="AAA"/>
    <property type="match status" value="1"/>
</dbReference>
<reference evidence="5 6" key="1">
    <citation type="submission" date="2017-07" db="EMBL/GenBank/DDBJ databases">
        <title>Virgibacillus sp. LM2416.</title>
        <authorList>
            <person name="Tak E.J."/>
            <person name="Bae J.-W."/>
        </authorList>
    </citation>
    <scope>NUCLEOTIDE SEQUENCE [LARGE SCALE GENOMIC DNA]</scope>
    <source>
        <strain evidence="5 6">LM2416</strain>
    </source>
</reference>
<evidence type="ECO:0000313" key="6">
    <source>
        <dbReference type="Proteomes" id="UP000198312"/>
    </source>
</evidence>
<proteinExistence type="predicted"/>
<keyword evidence="2" id="KW-0547">Nucleotide-binding</keyword>
<evidence type="ECO:0000256" key="3">
    <source>
        <dbReference type="ARBA" id="ARBA00022840"/>
    </source>
</evidence>
<dbReference type="InterPro" id="IPR003439">
    <property type="entry name" value="ABC_transporter-like_ATP-bd"/>
</dbReference>
<dbReference type="EMBL" id="CP022315">
    <property type="protein sequence ID" value="ASK61786.1"/>
    <property type="molecule type" value="Genomic_DNA"/>
</dbReference>
<evidence type="ECO:0000313" key="5">
    <source>
        <dbReference type="EMBL" id="ASK61786.1"/>
    </source>
</evidence>
<dbReference type="GO" id="GO:0016887">
    <property type="term" value="F:ATP hydrolysis activity"/>
    <property type="evidence" value="ECO:0007669"/>
    <property type="project" value="InterPro"/>
</dbReference>
<evidence type="ECO:0000256" key="2">
    <source>
        <dbReference type="ARBA" id="ARBA00022741"/>
    </source>
</evidence>
<dbReference type="PANTHER" id="PTHR42781:SF4">
    <property type="entry name" value="SPERMIDINE_PUTRESCINE IMPORT ATP-BINDING PROTEIN POTA"/>
    <property type="match status" value="1"/>
</dbReference>
<dbReference type="InterPro" id="IPR017871">
    <property type="entry name" value="ABC_transporter-like_CS"/>
</dbReference>
<dbReference type="PROSITE" id="PS50893">
    <property type="entry name" value="ABC_TRANSPORTER_2"/>
    <property type="match status" value="1"/>
</dbReference>
<keyword evidence="6" id="KW-1185">Reference proteome</keyword>
<sequence length="210" mass="23723">MLKVDITKKLKNFSIEMHFTIENEIVVLFGPSGSGKTTLLNCIAGLSQPDLGTICLNGKNLFKRDAKPLPVQKRNIGYVFQDYALFPHMTIEKNIQYGMRDPSLVEQLIDVVGIRSLVNSYPRQISGGEKQRVALVRALAMKPDALLLDEPFSSLDEKTRTECQNELIRLHSTWSIPVIMVTHDYSEASRVGNRIIQIEKGRLLEEKIPD</sequence>
<dbReference type="Pfam" id="PF00005">
    <property type="entry name" value="ABC_tran"/>
    <property type="match status" value="1"/>
</dbReference>
<dbReference type="InterPro" id="IPR027417">
    <property type="entry name" value="P-loop_NTPase"/>
</dbReference>
<dbReference type="SUPFAM" id="SSF52540">
    <property type="entry name" value="P-loop containing nucleoside triphosphate hydrolases"/>
    <property type="match status" value="1"/>
</dbReference>
<dbReference type="RefSeq" id="WP_089061046.1">
    <property type="nucleotide sequence ID" value="NZ_CP022315.1"/>
</dbReference>
<dbReference type="PROSITE" id="PS00211">
    <property type="entry name" value="ABC_TRANSPORTER_1"/>
    <property type="match status" value="1"/>
</dbReference>
<keyword evidence="1" id="KW-0813">Transport</keyword>
<dbReference type="InterPro" id="IPR050093">
    <property type="entry name" value="ABC_SmlMolc_Importer"/>
</dbReference>
<dbReference type="AlphaFoldDB" id="A0A220U1I2"/>
<protein>
    <submittedName>
        <fullName evidence="5">ABC transporter</fullName>
    </submittedName>
</protein>
<dbReference type="Proteomes" id="UP000198312">
    <property type="component" value="Chromosome"/>
</dbReference>
<dbReference type="InterPro" id="IPR003593">
    <property type="entry name" value="AAA+_ATPase"/>
</dbReference>
<dbReference type="OrthoDB" id="9802264at2"/>
<dbReference type="Gene3D" id="3.40.50.300">
    <property type="entry name" value="P-loop containing nucleotide triphosphate hydrolases"/>
    <property type="match status" value="1"/>
</dbReference>
<keyword evidence="3" id="KW-0067">ATP-binding</keyword>
<evidence type="ECO:0000256" key="1">
    <source>
        <dbReference type="ARBA" id="ARBA00022448"/>
    </source>
</evidence>
<name>A0A220U1I2_9BACI</name>
<dbReference type="KEGG" id="vil:CFK37_06260"/>
<organism evidence="5 6">
    <name type="scientific">Virgibacillus phasianinus</name>
    <dbReference type="NCBI Taxonomy" id="2017483"/>
    <lineage>
        <taxon>Bacteria</taxon>
        <taxon>Bacillati</taxon>
        <taxon>Bacillota</taxon>
        <taxon>Bacilli</taxon>
        <taxon>Bacillales</taxon>
        <taxon>Bacillaceae</taxon>
        <taxon>Virgibacillus</taxon>
    </lineage>
</organism>